<reference evidence="1" key="1">
    <citation type="submission" date="2018-11" db="EMBL/GenBank/DDBJ databases">
        <authorList>
            <consortium name="Genoscope - CEA"/>
            <person name="William W."/>
        </authorList>
    </citation>
    <scope>NUCLEOTIDE SEQUENCE</scope>
</reference>
<protein>
    <submittedName>
        <fullName evidence="1">Uncharacterized protein</fullName>
    </submittedName>
</protein>
<proteinExistence type="predicted"/>
<dbReference type="EMBL" id="LR031570">
    <property type="protein sequence ID" value="VDC70749.1"/>
    <property type="molecule type" value="Genomic_DNA"/>
</dbReference>
<evidence type="ECO:0000313" key="1">
    <source>
        <dbReference type="EMBL" id="VDC70749.1"/>
    </source>
</evidence>
<organism evidence="1">
    <name type="scientific">Brassica campestris</name>
    <name type="common">Field mustard</name>
    <dbReference type="NCBI Taxonomy" id="3711"/>
    <lineage>
        <taxon>Eukaryota</taxon>
        <taxon>Viridiplantae</taxon>
        <taxon>Streptophyta</taxon>
        <taxon>Embryophyta</taxon>
        <taxon>Tracheophyta</taxon>
        <taxon>Spermatophyta</taxon>
        <taxon>Magnoliopsida</taxon>
        <taxon>eudicotyledons</taxon>
        <taxon>Gunneridae</taxon>
        <taxon>Pentapetalae</taxon>
        <taxon>rosids</taxon>
        <taxon>malvids</taxon>
        <taxon>Brassicales</taxon>
        <taxon>Brassicaceae</taxon>
        <taxon>Brassiceae</taxon>
        <taxon>Brassica</taxon>
    </lineage>
</organism>
<dbReference type="AlphaFoldDB" id="A0A3P5YUN2"/>
<name>A0A3P5YUN2_BRACM</name>
<accession>A0A3P5YUN2</accession>
<sequence>MVVEPLNAAIQIHQWWEQNPSSLLIMVKSQQLRRIRRQEGAKANCWRDYLFTRKNFNITDRREKNMQAHSEETL</sequence>
<gene>
    <name evidence="1" type="ORF">BRAA05T20463Z</name>
</gene>